<evidence type="ECO:0000256" key="2">
    <source>
        <dbReference type="ARBA" id="ARBA00012513"/>
    </source>
</evidence>
<evidence type="ECO:0000256" key="18">
    <source>
        <dbReference type="ARBA" id="ARBA00047899"/>
    </source>
</evidence>
<keyword evidence="8 21" id="KW-0812">Transmembrane</keyword>
<evidence type="ECO:0000256" key="20">
    <source>
        <dbReference type="PROSITE-ProRule" id="PRU10141"/>
    </source>
</evidence>
<dbReference type="OrthoDB" id="1933550at2759"/>
<dbReference type="Pfam" id="PF01453">
    <property type="entry name" value="B_lectin"/>
    <property type="match status" value="2"/>
</dbReference>
<dbReference type="GO" id="GO:0048544">
    <property type="term" value="P:recognition of pollen"/>
    <property type="evidence" value="ECO:0007669"/>
    <property type="project" value="InterPro"/>
</dbReference>
<feature type="transmembrane region" description="Helical" evidence="21">
    <location>
        <begin position="445"/>
        <end position="465"/>
    </location>
</feature>
<dbReference type="Pfam" id="PF11883">
    <property type="entry name" value="DUF3403"/>
    <property type="match status" value="1"/>
</dbReference>
<keyword evidence="11 20" id="KW-0547">Nucleotide-binding</keyword>
<dbReference type="Pfam" id="PF07714">
    <property type="entry name" value="PK_Tyr_Ser-Thr"/>
    <property type="match status" value="2"/>
</dbReference>
<dbReference type="EC" id="2.7.11.1" evidence="2"/>
<dbReference type="InterPro" id="IPR000858">
    <property type="entry name" value="S_locus_glycoprot_dom"/>
</dbReference>
<evidence type="ECO:0000256" key="12">
    <source>
        <dbReference type="ARBA" id="ARBA00022777"/>
    </source>
</evidence>
<feature type="domain" description="Bulb-type lectin" evidence="24">
    <location>
        <begin position="25"/>
        <end position="150"/>
    </location>
</feature>
<feature type="binding site" evidence="20">
    <location>
        <position position="559"/>
    </location>
    <ligand>
        <name>ATP</name>
        <dbReference type="ChEBI" id="CHEBI:30616"/>
    </ligand>
</feature>
<evidence type="ECO:0000256" key="5">
    <source>
        <dbReference type="ARBA" id="ARBA00022536"/>
    </source>
</evidence>
<feature type="domain" description="Apple" evidence="25">
    <location>
        <begin position="340"/>
        <end position="422"/>
    </location>
</feature>
<dbReference type="FunFam" id="2.90.10.10:FF:000005">
    <property type="entry name" value="G-type lectin S-receptor-like serine/threonine-protein kinase"/>
    <property type="match status" value="1"/>
</dbReference>
<dbReference type="CDD" id="cd00028">
    <property type="entry name" value="B_lectin"/>
    <property type="match status" value="2"/>
</dbReference>
<dbReference type="SUPFAM" id="SSF51110">
    <property type="entry name" value="alpha-D-mannose-specific plant lectins"/>
    <property type="match status" value="2"/>
</dbReference>
<dbReference type="GO" id="GO:0004674">
    <property type="term" value="F:protein serine/threonine kinase activity"/>
    <property type="evidence" value="ECO:0007669"/>
    <property type="project" value="UniProtKB-KW"/>
</dbReference>
<evidence type="ECO:0000256" key="4">
    <source>
        <dbReference type="ARBA" id="ARBA00022527"/>
    </source>
</evidence>
<dbReference type="SMART" id="SM00220">
    <property type="entry name" value="S_TKc"/>
    <property type="match status" value="2"/>
</dbReference>
<evidence type="ECO:0000256" key="7">
    <source>
        <dbReference type="ARBA" id="ARBA00022679"/>
    </source>
</evidence>
<evidence type="ECO:0000256" key="8">
    <source>
        <dbReference type="ARBA" id="ARBA00022692"/>
    </source>
</evidence>
<dbReference type="FunFam" id="3.30.200.20:FF:000195">
    <property type="entry name" value="G-type lectin S-receptor-like serine/threonine-protein kinase"/>
    <property type="match status" value="2"/>
</dbReference>
<dbReference type="EMBL" id="OOIL02003592">
    <property type="protein sequence ID" value="VFQ88578.1"/>
    <property type="molecule type" value="Genomic_DNA"/>
</dbReference>
<dbReference type="InterPro" id="IPR017441">
    <property type="entry name" value="Protein_kinase_ATP_BS"/>
</dbReference>
<dbReference type="Gene3D" id="1.10.510.10">
    <property type="entry name" value="Transferase(Phosphotransferase) domain 1"/>
    <property type="match status" value="2"/>
</dbReference>
<feature type="domain" description="Bulb-type lectin" evidence="24">
    <location>
        <begin position="863"/>
        <end position="990"/>
    </location>
</feature>
<dbReference type="SMART" id="SM00108">
    <property type="entry name" value="B_lectin"/>
    <property type="match status" value="2"/>
</dbReference>
<name>A0A484MKI3_9ASTE</name>
<dbReference type="CDD" id="cd14066">
    <property type="entry name" value="STKc_IRAK"/>
    <property type="match status" value="2"/>
</dbReference>
<evidence type="ECO:0000256" key="6">
    <source>
        <dbReference type="ARBA" id="ARBA00022553"/>
    </source>
</evidence>
<dbReference type="GO" id="GO:0031625">
    <property type="term" value="F:ubiquitin protein ligase binding"/>
    <property type="evidence" value="ECO:0007669"/>
    <property type="project" value="UniProtKB-ARBA"/>
</dbReference>
<dbReference type="Pfam" id="PF12398">
    <property type="entry name" value="DUF3660"/>
    <property type="match status" value="1"/>
</dbReference>
<gene>
    <name evidence="26" type="ORF">CCAM_LOCUS30354</name>
</gene>
<dbReference type="PROSITE" id="PS00108">
    <property type="entry name" value="PROTEIN_KINASE_ST"/>
    <property type="match status" value="2"/>
</dbReference>
<evidence type="ECO:0000256" key="9">
    <source>
        <dbReference type="ARBA" id="ARBA00022729"/>
    </source>
</evidence>
<dbReference type="Gene3D" id="3.30.200.20">
    <property type="entry name" value="Phosphorylase Kinase, domain 1"/>
    <property type="match status" value="2"/>
</dbReference>
<feature type="signal peptide" evidence="22">
    <location>
        <begin position="1"/>
        <end position="24"/>
    </location>
</feature>
<evidence type="ECO:0000256" key="1">
    <source>
        <dbReference type="ARBA" id="ARBA00004251"/>
    </source>
</evidence>
<dbReference type="Gene3D" id="2.90.10.10">
    <property type="entry name" value="Bulb-type lectin domain"/>
    <property type="match status" value="2"/>
</dbReference>
<keyword evidence="10" id="KW-0430">Lectin</keyword>
<dbReference type="SMART" id="SM00473">
    <property type="entry name" value="PAN_AP"/>
    <property type="match status" value="2"/>
</dbReference>
<dbReference type="PANTHER" id="PTHR27002">
    <property type="entry name" value="RECEPTOR-LIKE SERINE/THREONINE-PROTEIN KINASE SD1-8"/>
    <property type="match status" value="1"/>
</dbReference>
<dbReference type="PROSITE" id="PS00107">
    <property type="entry name" value="PROTEIN_KINASE_ATP"/>
    <property type="match status" value="2"/>
</dbReference>
<keyword evidence="6" id="KW-0597">Phosphoprotein</keyword>
<evidence type="ECO:0000256" key="16">
    <source>
        <dbReference type="ARBA" id="ARBA00023157"/>
    </source>
</evidence>
<proteinExistence type="predicted"/>
<dbReference type="InterPro" id="IPR021820">
    <property type="entry name" value="S-locus_recpt_kinase_C"/>
</dbReference>
<evidence type="ECO:0000259" key="24">
    <source>
        <dbReference type="PROSITE" id="PS50927"/>
    </source>
</evidence>
<comment type="catalytic activity">
    <reaction evidence="19">
        <text>L-seryl-[protein] + ATP = O-phospho-L-seryl-[protein] + ADP + H(+)</text>
        <dbReference type="Rhea" id="RHEA:17989"/>
        <dbReference type="Rhea" id="RHEA-COMP:9863"/>
        <dbReference type="Rhea" id="RHEA-COMP:11604"/>
        <dbReference type="ChEBI" id="CHEBI:15378"/>
        <dbReference type="ChEBI" id="CHEBI:29999"/>
        <dbReference type="ChEBI" id="CHEBI:30616"/>
        <dbReference type="ChEBI" id="CHEBI:83421"/>
        <dbReference type="ChEBI" id="CHEBI:456216"/>
        <dbReference type="EC" id="2.7.11.1"/>
    </reaction>
</comment>
<keyword evidence="15 21" id="KW-0472">Membrane</keyword>
<dbReference type="InterPro" id="IPR003609">
    <property type="entry name" value="Pan_app"/>
</dbReference>
<evidence type="ECO:0000256" key="3">
    <source>
        <dbReference type="ARBA" id="ARBA00022475"/>
    </source>
</evidence>
<keyword evidence="4" id="KW-0723">Serine/threonine-protein kinase</keyword>
<keyword evidence="3" id="KW-1003">Cell membrane</keyword>
<keyword evidence="17" id="KW-0325">Glycoprotein</keyword>
<dbReference type="SUPFAM" id="SSF56112">
    <property type="entry name" value="Protein kinase-like (PK-like)"/>
    <property type="match status" value="2"/>
</dbReference>
<keyword evidence="16" id="KW-1015">Disulfide bond</keyword>
<evidence type="ECO:0000256" key="21">
    <source>
        <dbReference type="SAM" id="Phobius"/>
    </source>
</evidence>
<dbReference type="PROSITE" id="PS50011">
    <property type="entry name" value="PROTEIN_KINASE_DOM"/>
    <property type="match status" value="2"/>
</dbReference>
<accession>A0A484MKI3</accession>
<evidence type="ECO:0000256" key="14">
    <source>
        <dbReference type="ARBA" id="ARBA00022989"/>
    </source>
</evidence>
<feature type="binding site" evidence="20">
    <location>
        <position position="1390"/>
    </location>
    <ligand>
        <name>ATP</name>
        <dbReference type="ChEBI" id="CHEBI:30616"/>
    </ligand>
</feature>
<feature type="domain" description="Protein kinase" evidence="23">
    <location>
        <begin position="1362"/>
        <end position="1638"/>
    </location>
</feature>
<evidence type="ECO:0000313" key="26">
    <source>
        <dbReference type="EMBL" id="VFQ88578.1"/>
    </source>
</evidence>
<dbReference type="PANTHER" id="PTHR27002:SF150">
    <property type="entry name" value="RECEPTOR-LIKE SERINE_THREONINE-PROTEIN KINASE SD1-8"/>
    <property type="match status" value="1"/>
</dbReference>
<keyword evidence="12" id="KW-0418">Kinase</keyword>
<dbReference type="InterPro" id="IPR036426">
    <property type="entry name" value="Bulb-type_lectin_dom_sf"/>
</dbReference>
<dbReference type="PROSITE" id="PS50948">
    <property type="entry name" value="PAN"/>
    <property type="match status" value="2"/>
</dbReference>
<feature type="chain" id="PRO_5019816943" description="non-specific serine/threonine protein kinase" evidence="22">
    <location>
        <begin position="25"/>
        <end position="1681"/>
    </location>
</feature>
<comment type="subcellular location">
    <subcellularLocation>
        <location evidence="1">Cell membrane</location>
        <topology evidence="1">Single-pass type I membrane protein</topology>
    </subcellularLocation>
</comment>
<keyword evidence="27" id="KW-1185">Reference proteome</keyword>
<keyword evidence="14 21" id="KW-1133">Transmembrane helix</keyword>
<dbReference type="InterPro" id="IPR022126">
    <property type="entry name" value="S-locus_recpt_kinase"/>
</dbReference>
<dbReference type="InterPro" id="IPR000719">
    <property type="entry name" value="Prot_kinase_dom"/>
</dbReference>
<dbReference type="Pfam" id="PF00954">
    <property type="entry name" value="S_locus_glycop"/>
    <property type="match status" value="2"/>
</dbReference>
<dbReference type="PROSITE" id="PS50927">
    <property type="entry name" value="BULB_LECTIN"/>
    <property type="match status" value="2"/>
</dbReference>
<evidence type="ECO:0000256" key="13">
    <source>
        <dbReference type="ARBA" id="ARBA00022840"/>
    </source>
</evidence>
<dbReference type="FunFam" id="2.90.10.10:FF:000003">
    <property type="entry name" value="G-type lectin S-receptor-like serine/threonine-protein kinase"/>
    <property type="match status" value="1"/>
</dbReference>
<keyword evidence="5" id="KW-0245">EGF-like domain</keyword>
<keyword evidence="13 20" id="KW-0067">ATP-binding</keyword>
<evidence type="ECO:0000256" key="17">
    <source>
        <dbReference type="ARBA" id="ARBA00023180"/>
    </source>
</evidence>
<reference evidence="26 27" key="1">
    <citation type="submission" date="2018-04" db="EMBL/GenBank/DDBJ databases">
        <authorList>
            <person name="Vogel A."/>
        </authorList>
    </citation>
    <scope>NUCLEOTIDE SEQUENCE [LARGE SCALE GENOMIC DNA]</scope>
</reference>
<dbReference type="GO" id="GO:0030246">
    <property type="term" value="F:carbohydrate binding"/>
    <property type="evidence" value="ECO:0007669"/>
    <property type="project" value="UniProtKB-KW"/>
</dbReference>
<evidence type="ECO:0000256" key="15">
    <source>
        <dbReference type="ARBA" id="ARBA00023136"/>
    </source>
</evidence>
<feature type="domain" description="Protein kinase" evidence="23">
    <location>
        <begin position="531"/>
        <end position="813"/>
    </location>
</feature>
<feature type="domain" description="Apple" evidence="25">
    <location>
        <begin position="1186"/>
        <end position="1266"/>
    </location>
</feature>
<keyword evidence="9 22" id="KW-0732">Signal</keyword>
<evidence type="ECO:0000256" key="10">
    <source>
        <dbReference type="ARBA" id="ARBA00022734"/>
    </source>
</evidence>
<keyword evidence="7" id="KW-0808">Transferase</keyword>
<dbReference type="Proteomes" id="UP000595140">
    <property type="component" value="Unassembled WGS sequence"/>
</dbReference>
<dbReference type="FunFam" id="1.10.510.10:FF:000060">
    <property type="entry name" value="G-type lectin S-receptor-like serine/threonine-protein kinase"/>
    <property type="match status" value="2"/>
</dbReference>
<dbReference type="InterPro" id="IPR008271">
    <property type="entry name" value="Ser/Thr_kinase_AS"/>
</dbReference>
<dbReference type="InterPro" id="IPR001480">
    <property type="entry name" value="Bulb-type_lectin_dom"/>
</dbReference>
<evidence type="ECO:0000313" key="27">
    <source>
        <dbReference type="Proteomes" id="UP000595140"/>
    </source>
</evidence>
<evidence type="ECO:0000256" key="19">
    <source>
        <dbReference type="ARBA" id="ARBA00048679"/>
    </source>
</evidence>
<dbReference type="Pfam" id="PF08276">
    <property type="entry name" value="PAN_2"/>
    <property type="match status" value="2"/>
</dbReference>
<evidence type="ECO:0000259" key="23">
    <source>
        <dbReference type="PROSITE" id="PS50011"/>
    </source>
</evidence>
<evidence type="ECO:0000256" key="22">
    <source>
        <dbReference type="SAM" id="SignalP"/>
    </source>
</evidence>
<comment type="catalytic activity">
    <reaction evidence="18">
        <text>L-threonyl-[protein] + ATP = O-phospho-L-threonyl-[protein] + ADP + H(+)</text>
        <dbReference type="Rhea" id="RHEA:46608"/>
        <dbReference type="Rhea" id="RHEA-COMP:11060"/>
        <dbReference type="Rhea" id="RHEA-COMP:11605"/>
        <dbReference type="ChEBI" id="CHEBI:15378"/>
        <dbReference type="ChEBI" id="CHEBI:30013"/>
        <dbReference type="ChEBI" id="CHEBI:30616"/>
        <dbReference type="ChEBI" id="CHEBI:61977"/>
        <dbReference type="ChEBI" id="CHEBI:456216"/>
        <dbReference type="EC" id="2.7.11.1"/>
    </reaction>
</comment>
<dbReference type="GO" id="GO:0005886">
    <property type="term" value="C:plasma membrane"/>
    <property type="evidence" value="ECO:0007669"/>
    <property type="project" value="UniProtKB-SubCell"/>
</dbReference>
<dbReference type="CDD" id="cd01098">
    <property type="entry name" value="PAN_AP_plant"/>
    <property type="match status" value="2"/>
</dbReference>
<organism evidence="26 27">
    <name type="scientific">Cuscuta campestris</name>
    <dbReference type="NCBI Taxonomy" id="132261"/>
    <lineage>
        <taxon>Eukaryota</taxon>
        <taxon>Viridiplantae</taxon>
        <taxon>Streptophyta</taxon>
        <taxon>Embryophyta</taxon>
        <taxon>Tracheophyta</taxon>
        <taxon>Spermatophyta</taxon>
        <taxon>Magnoliopsida</taxon>
        <taxon>eudicotyledons</taxon>
        <taxon>Gunneridae</taxon>
        <taxon>Pentapetalae</taxon>
        <taxon>asterids</taxon>
        <taxon>lamiids</taxon>
        <taxon>Solanales</taxon>
        <taxon>Convolvulaceae</taxon>
        <taxon>Cuscuteae</taxon>
        <taxon>Cuscuta</taxon>
        <taxon>Cuscuta subgen. Grammica</taxon>
        <taxon>Cuscuta sect. Cleistogrammica</taxon>
    </lineage>
</organism>
<evidence type="ECO:0000256" key="11">
    <source>
        <dbReference type="ARBA" id="ARBA00022741"/>
    </source>
</evidence>
<protein>
    <recommendedName>
        <fullName evidence="2">non-specific serine/threonine protein kinase</fullName>
        <ecNumber evidence="2">2.7.11.1</ecNumber>
    </recommendedName>
</protein>
<dbReference type="InterPro" id="IPR001245">
    <property type="entry name" value="Ser-Thr/Tyr_kinase_cat_dom"/>
</dbReference>
<dbReference type="InterPro" id="IPR011009">
    <property type="entry name" value="Kinase-like_dom_sf"/>
</dbReference>
<sequence length="1681" mass="187164">MKPHSYRSLCFFIIPHLLISIANAVDTITPAHPLTGNQTLVSAGELFELGFFNSGDSGRRYLGIWYKKIKDRTVVWVANRDSPLTKSAGILKIGEDGNIHLIDSAGDSIWSSSWNRTNTSAPRNIFAQLLDSGNFVLAGETGDDLWQSFDYPTDTLLPGMKLGWDSKTGINRYISSWKSPKDPGQGDISFKLDINGYPEAFLRNKDSIFYRSGAWNGVRFSGVPEMETEGVISFSFKTTKDEIYYTFQIHNQTLYSRLIVNQTGFLERYTWVPESEIWNRFWYAPKDQCDEYRECGPFGRCDADGSPVCQCLTGFKPKNKQAWDLRDGSGGCVRVKELGCGGDGFIAWNYTKLPESGGAFVDEGMRLDECEKMCVGNCSCTAYSSANVSGGGGSGCVIWTAELLDMRKFPAEGDQLLYVRVAAFDAEQNGNAKRSGQSFGKTKKIILACSITLGIALILFALFMWEKRRTRRAFAANIYLRGIGERSGDLLMNGIVISKKRELSRETLKETDELELPLFDLGTIVVATNNFSNENKLGRGGFGCVYKGRLISGEEIAVKRLSEKSSQGVEEFKNEIRLIAKLQHRNLVRLLGCCVDNEEKMLVYEYMENKSLDSFLFDKEKSSLLDWRRRFNIIYGIARGLLYLHQDSRFRIIHRDLKASNVLLDKEMNPKISDFGMARIFGDETDSKTTKRVVGTYGYMSPEYAMDGLFSMKSDVFSFGVLVLEVVTGKKNRGFYQQKDNDNLLGLAWKLWKEGRGLELLDSSLSTETHSGFNNNQVMRSTQVGLLCVQEKAEDRPTMAAVILMLRSEEGFLPQPKQPGFCLGSRPLKTDSSSSVYNDQSSNELTITKLDALSSLVSSYGLTDTLTFNQTLNDGEFLSSKAASFVLGFFSPEKSSGKRYVGIWFKQIPDQTVVWVANRDNPVNGTTGILFIDAAGNLVIQDNRTGVSVWNTSLSFPAEGKRVIYSAQLLDTGNLVLYRDDPNRRVGSWQSFDYPTNVLIPHMKFGVDRRTGLNRHLTSWKSPEDPGSGQYEFKMELNGTPQAFLYRGSDPVWRTGSWSGSGWSGVPEMSPNYIFNLDYTENNDEVTMSYWIRDPTIHSIFVLNESGTVNRMTWQGDDVKKWVKFWSAPRDACDAYDHCGAFGYCNTENPTAFECGCLPGFQPVSGREWYLRDGVHGCRRNNTEVCGKGEGFVAMARVKIPDTNTARVNRSVGLEECEGICRENCSCSGYAVANVSAGSGCVTWYGPLLDIRQFPKGGQDLYIRLSASDLLGQHVKKAKGLQGKRLVEAFVLPVAAVVLALCAFMIKQRKGKIFQSTLTGNIGSTSLKSPDWSTLGKDMNETGETDVVMYDLSAIKTATDNFSDANKLGEGGFGSVYKGKFQNGVVVAVKRLSRNSGQGIVEFKNEVTLIARLQHRNLVRLLGCCIQQGEKVLVYEYLPNKSLDSFIFDKTNGASLNWSERFEIILGIARGLLYLHQDSRLKIIHRDLKASNVLLDAAMQPKISDFGMARIFGGDQIEANTNRVVGTYGYMSPEYAMEGHFSVKSDVFSFGVMLLEIVSGRKNKNQLNEDSLNLVGDVWDLWSDERPLDIVDPSLGVSYNSREAVRCVHVGLLCVQAFPNDRPSMSQVVFMLSNETALPVPNPPGFVFKLPGNVPPCSSSLSVGTGNQTVNDVSITRLEGR</sequence>
<evidence type="ECO:0000259" key="25">
    <source>
        <dbReference type="PROSITE" id="PS50948"/>
    </source>
</evidence>
<dbReference type="GO" id="GO:0005524">
    <property type="term" value="F:ATP binding"/>
    <property type="evidence" value="ECO:0007669"/>
    <property type="project" value="UniProtKB-UniRule"/>
</dbReference>